<keyword evidence="2 5" id="KW-0812">Transmembrane</keyword>
<evidence type="ECO:0000313" key="7">
    <source>
        <dbReference type="Proteomes" id="UP001634394"/>
    </source>
</evidence>
<feature type="transmembrane region" description="Helical" evidence="5">
    <location>
        <begin position="288"/>
        <end position="311"/>
    </location>
</feature>
<comment type="subcellular location">
    <subcellularLocation>
        <location evidence="1">Membrane</location>
        <topology evidence="1">Multi-pass membrane protein</topology>
    </subcellularLocation>
</comment>
<evidence type="ECO:0000256" key="4">
    <source>
        <dbReference type="ARBA" id="ARBA00023136"/>
    </source>
</evidence>
<reference evidence="6 7" key="1">
    <citation type="submission" date="2024-11" db="EMBL/GenBank/DDBJ databases">
        <title>Chromosome-level genome assembly of the freshwater bivalve Anodonta woodiana.</title>
        <authorList>
            <person name="Chen X."/>
        </authorList>
    </citation>
    <scope>NUCLEOTIDE SEQUENCE [LARGE SCALE GENOMIC DNA]</scope>
    <source>
        <strain evidence="6">MN2024</strain>
        <tissue evidence="6">Gills</tissue>
    </source>
</reference>
<feature type="transmembrane region" description="Helical" evidence="5">
    <location>
        <begin position="318"/>
        <end position="342"/>
    </location>
</feature>
<evidence type="ECO:0000313" key="6">
    <source>
        <dbReference type="EMBL" id="KAL3867559.1"/>
    </source>
</evidence>
<dbReference type="GO" id="GO:0006829">
    <property type="term" value="P:zinc ion transport"/>
    <property type="evidence" value="ECO:0007669"/>
    <property type="project" value="UniProtKB-ARBA"/>
</dbReference>
<dbReference type="EMBL" id="JBJQND010000008">
    <property type="protein sequence ID" value="KAL3867559.1"/>
    <property type="molecule type" value="Genomic_DNA"/>
</dbReference>
<comment type="caution">
    <text evidence="6">The sequence shown here is derived from an EMBL/GenBank/DDBJ whole genome shotgun (WGS) entry which is preliminary data.</text>
</comment>
<dbReference type="PANTHER" id="PTHR11040:SF140">
    <property type="entry name" value="ZRT (ZRT), IRT- (IRT-) LIKE PROTEIN TRANSPORTER"/>
    <property type="match status" value="1"/>
</dbReference>
<keyword evidence="4 5" id="KW-0472">Membrane</keyword>
<gene>
    <name evidence="6" type="ORF">ACJMK2_040446</name>
</gene>
<dbReference type="GO" id="GO:0016020">
    <property type="term" value="C:membrane"/>
    <property type="evidence" value="ECO:0007669"/>
    <property type="project" value="UniProtKB-SubCell"/>
</dbReference>
<organism evidence="6 7">
    <name type="scientific">Sinanodonta woodiana</name>
    <name type="common">Chinese pond mussel</name>
    <name type="synonym">Anodonta woodiana</name>
    <dbReference type="NCBI Taxonomy" id="1069815"/>
    <lineage>
        <taxon>Eukaryota</taxon>
        <taxon>Metazoa</taxon>
        <taxon>Spiralia</taxon>
        <taxon>Lophotrochozoa</taxon>
        <taxon>Mollusca</taxon>
        <taxon>Bivalvia</taxon>
        <taxon>Autobranchia</taxon>
        <taxon>Heteroconchia</taxon>
        <taxon>Palaeoheterodonta</taxon>
        <taxon>Unionida</taxon>
        <taxon>Unionoidea</taxon>
        <taxon>Unionidae</taxon>
        <taxon>Unioninae</taxon>
        <taxon>Sinanodonta</taxon>
    </lineage>
</organism>
<proteinExistence type="predicted"/>
<keyword evidence="3 5" id="KW-1133">Transmembrane helix</keyword>
<name>A0ABD3W113_SINWO</name>
<accession>A0ABD3W113</accession>
<evidence type="ECO:0000256" key="1">
    <source>
        <dbReference type="ARBA" id="ARBA00004141"/>
    </source>
</evidence>
<feature type="transmembrane region" description="Helical" evidence="5">
    <location>
        <begin position="262"/>
        <end position="282"/>
    </location>
</feature>
<feature type="transmembrane region" description="Helical" evidence="5">
    <location>
        <begin position="12"/>
        <end position="32"/>
    </location>
</feature>
<evidence type="ECO:0000256" key="2">
    <source>
        <dbReference type="ARBA" id="ARBA00022692"/>
    </source>
</evidence>
<keyword evidence="7" id="KW-1185">Reference proteome</keyword>
<feature type="transmembrane region" description="Helical" evidence="5">
    <location>
        <begin position="354"/>
        <end position="377"/>
    </location>
</feature>
<dbReference type="Proteomes" id="UP001634394">
    <property type="component" value="Unassembled WGS sequence"/>
</dbReference>
<dbReference type="InterPro" id="IPR003689">
    <property type="entry name" value="ZIP"/>
</dbReference>
<dbReference type="PANTHER" id="PTHR11040">
    <property type="entry name" value="ZINC/IRON TRANSPORTER"/>
    <property type="match status" value="1"/>
</dbReference>
<dbReference type="Pfam" id="PF02535">
    <property type="entry name" value="Zip"/>
    <property type="match status" value="1"/>
</dbReference>
<evidence type="ECO:0000256" key="3">
    <source>
        <dbReference type="ARBA" id="ARBA00022989"/>
    </source>
</evidence>
<dbReference type="AlphaFoldDB" id="A0ABD3W113"/>
<feature type="transmembrane region" description="Helical" evidence="5">
    <location>
        <begin position="389"/>
        <end position="405"/>
    </location>
</feature>
<evidence type="ECO:0000256" key="5">
    <source>
        <dbReference type="SAM" id="Phobius"/>
    </source>
</evidence>
<evidence type="ECO:0008006" key="8">
    <source>
        <dbReference type="Google" id="ProtNLM"/>
    </source>
</evidence>
<feature type="transmembrane region" description="Helical" evidence="5">
    <location>
        <begin position="97"/>
        <end position="117"/>
    </location>
</feature>
<protein>
    <recommendedName>
        <fullName evidence="8">Zinc transporter ZIP3</fullName>
    </recommendedName>
</protein>
<sequence>MVSVAKLSGTFILFAISFLFGVLPYFIFKLVGKRLKHSDNYKTFLSILNCFSGGVFFATTIMNLLPEALEIMEEVLNEAEKRGFNTQFKEYPITESLLGFGFFLILLIENIAAACCVQTFQSDKINETPCPKESNAVKMTVEIEKESQTSNGEIYNVNGKETSKGEILPISENETETEFIKTHEIPKESCRPDEILDERFAHHSFQKAAATSAGLVCDHGKHIKEYGTITKDSKEDTKEFLNNEEILAMDDSVTPFTKLRTLILLIALSLHMVFDGLALGLQKEDSQVWQLLGALAVHKSIVSCSVGLKLVETSSSTIVVFGFLTLFSAISPLGMVLGIIITSADGIDNLSRDLASAILQGIATGTFMYVTFFEILFREVHESRDLRKALALIVGFVIIAAVKFIEYQ</sequence>
<feature type="transmembrane region" description="Helical" evidence="5">
    <location>
        <begin position="44"/>
        <end position="65"/>
    </location>
</feature>